<gene>
    <name evidence="2" type="ORF">SNOG_10860</name>
</gene>
<dbReference type="EMBL" id="CH445342">
    <property type="protein sequence ID" value="EAT81359.2"/>
    <property type="molecule type" value="Genomic_DNA"/>
</dbReference>
<dbReference type="KEGG" id="pno:SNOG_10860"/>
<feature type="compositionally biased region" description="Polar residues" evidence="1">
    <location>
        <begin position="20"/>
        <end position="35"/>
    </location>
</feature>
<dbReference type="AlphaFoldDB" id="Q0UBK4"/>
<dbReference type="InParanoid" id="Q0UBK4"/>
<dbReference type="VEuPathDB" id="FungiDB:JI435_108600"/>
<reference evidence="3" key="1">
    <citation type="journal article" date="2007" name="Plant Cell">
        <title>Dothideomycete-plant interactions illuminated by genome sequencing and EST analysis of the wheat pathogen Stagonospora nodorum.</title>
        <authorList>
            <person name="Hane J.K."/>
            <person name="Lowe R.G."/>
            <person name="Solomon P.S."/>
            <person name="Tan K.C."/>
            <person name="Schoch C.L."/>
            <person name="Spatafora J.W."/>
            <person name="Crous P.W."/>
            <person name="Kodira C."/>
            <person name="Birren B.W."/>
            <person name="Galagan J.E."/>
            <person name="Torriani S.F."/>
            <person name="McDonald B.A."/>
            <person name="Oliver R.P."/>
        </authorList>
    </citation>
    <scope>NUCLEOTIDE SEQUENCE [LARGE SCALE GENOMIC DNA]</scope>
    <source>
        <strain evidence="3">SN15 / ATCC MYA-4574 / FGSC 10173</strain>
    </source>
</reference>
<evidence type="ECO:0000313" key="2">
    <source>
        <dbReference type="EMBL" id="EAT81359.2"/>
    </source>
</evidence>
<proteinExistence type="predicted"/>
<feature type="region of interest" description="Disordered" evidence="1">
    <location>
        <begin position="20"/>
        <end position="58"/>
    </location>
</feature>
<name>Q0UBK4_PHANO</name>
<accession>Q0UBK4</accession>
<dbReference type="GeneID" id="5978026"/>
<dbReference type="Proteomes" id="UP000001055">
    <property type="component" value="Unassembled WGS sequence"/>
</dbReference>
<sequence>MPRHFRNTRRPAAFLHYPSQDTFSGRATRPRSTSPDMLRFAYGTRRRRPSPAPRRDEIEDLLSREMRAINEDMRRLRGLVALVHAPRLAIAHTFPIALTQPNAFRA</sequence>
<evidence type="ECO:0000313" key="3">
    <source>
        <dbReference type="Proteomes" id="UP000001055"/>
    </source>
</evidence>
<protein>
    <submittedName>
        <fullName evidence="2">Uncharacterized protein</fullName>
    </submittedName>
</protein>
<organism evidence="2 3">
    <name type="scientific">Phaeosphaeria nodorum (strain SN15 / ATCC MYA-4574 / FGSC 10173)</name>
    <name type="common">Glume blotch fungus</name>
    <name type="synonym">Parastagonospora nodorum</name>
    <dbReference type="NCBI Taxonomy" id="321614"/>
    <lineage>
        <taxon>Eukaryota</taxon>
        <taxon>Fungi</taxon>
        <taxon>Dikarya</taxon>
        <taxon>Ascomycota</taxon>
        <taxon>Pezizomycotina</taxon>
        <taxon>Dothideomycetes</taxon>
        <taxon>Pleosporomycetidae</taxon>
        <taxon>Pleosporales</taxon>
        <taxon>Pleosporineae</taxon>
        <taxon>Phaeosphaeriaceae</taxon>
        <taxon>Parastagonospora</taxon>
    </lineage>
</organism>
<dbReference type="RefSeq" id="XP_001801118.1">
    <property type="nucleotide sequence ID" value="XM_001801066.1"/>
</dbReference>
<evidence type="ECO:0000256" key="1">
    <source>
        <dbReference type="SAM" id="MobiDB-lite"/>
    </source>
</evidence>
<dbReference type="HOGENOM" id="CLU_2224157_0_0_1"/>